<dbReference type="InterPro" id="IPR033431">
    <property type="entry name" value="DUF5126"/>
</dbReference>
<feature type="domain" description="DUF5000" evidence="2">
    <location>
        <begin position="249"/>
        <end position="393"/>
    </location>
</feature>
<reference evidence="4 5" key="1">
    <citation type="submission" date="2019-04" db="EMBL/GenBank/DDBJ databases">
        <title>Pedobacter sp. RP-1-16 sp. nov., isolated from Arctic soil.</title>
        <authorList>
            <person name="Dahal R.H."/>
            <person name="Kim D.-U."/>
        </authorList>
    </citation>
    <scope>NUCLEOTIDE SEQUENCE [LARGE SCALE GENOMIC DNA]</scope>
    <source>
        <strain evidence="4 5">RP-1-16</strain>
    </source>
</reference>
<dbReference type="Gene3D" id="2.60.120.260">
    <property type="entry name" value="Galactose-binding domain-like"/>
    <property type="match status" value="1"/>
</dbReference>
<proteinExistence type="predicted"/>
<feature type="domain" description="DUF5126" evidence="3">
    <location>
        <begin position="124"/>
        <end position="225"/>
    </location>
</feature>
<protein>
    <submittedName>
        <fullName evidence="4">DUF4959 domain-containing protein</fullName>
    </submittedName>
</protein>
<comment type="caution">
    <text evidence="4">The sequence shown here is derived from an EMBL/GenBank/DDBJ whole genome shotgun (WGS) entry which is preliminary data.</text>
</comment>
<accession>A0A4U1G902</accession>
<gene>
    <name evidence="4" type="ORF">FBD94_16495</name>
</gene>
<dbReference type="InterPro" id="IPR008979">
    <property type="entry name" value="Galactose-bd-like_sf"/>
</dbReference>
<sequence length="396" mass="43821">MKTLKILIITGIVLSAFSSCKETELKPIEKDGTAPGTLSNPTVESLAGAAKITYNLPGDPDILYVQASYKNQSGQNVEFKSSYYSNFIVVEGFADSAAHNVEMYVVDKSGNRSALTTVSVTPKAPPYLTAYKSLAVVSDFGGASFSFKNLNKAELAVVVSTPDSTGKMRVARTFYTARDSANFSLRGYASESRVFNIFVRDKWGNSSEVLSKELTPIYEVQLDKKKFREMFLPGDAVCNFWDGAMPFAWDGKAVPDQRGAGLHTGNASTGVPKYITFDLGVQAQLSRFSQQTIQDERHWYNDVSLRRYEVWGISQYNTNGSFDGWTKLATVTNVKPSGLPTGIFTEDDRVAGRIGDEVNIPVDMPKVRYIRIRCLQNWSGNTNMCISEMTFWGNDK</sequence>
<dbReference type="InterPro" id="IPR032164">
    <property type="entry name" value="DUF5000"/>
</dbReference>
<dbReference type="InterPro" id="IPR032527">
    <property type="entry name" value="DUF4959"/>
</dbReference>
<evidence type="ECO:0000259" key="2">
    <source>
        <dbReference type="Pfam" id="PF16391"/>
    </source>
</evidence>
<dbReference type="Pfam" id="PF17166">
    <property type="entry name" value="DUF5126"/>
    <property type="match status" value="1"/>
</dbReference>
<name>A0A4U1G902_9SPHI</name>
<feature type="domain" description="DUF4959" evidence="1">
    <location>
        <begin position="19"/>
        <end position="122"/>
    </location>
</feature>
<dbReference type="PROSITE" id="PS51257">
    <property type="entry name" value="PROKAR_LIPOPROTEIN"/>
    <property type="match status" value="1"/>
</dbReference>
<dbReference type="Pfam" id="PF16323">
    <property type="entry name" value="DUF4959"/>
    <property type="match status" value="1"/>
</dbReference>
<evidence type="ECO:0000259" key="1">
    <source>
        <dbReference type="Pfam" id="PF16323"/>
    </source>
</evidence>
<dbReference type="SUPFAM" id="SSF49785">
    <property type="entry name" value="Galactose-binding domain-like"/>
    <property type="match status" value="1"/>
</dbReference>
<dbReference type="Proteomes" id="UP000309594">
    <property type="component" value="Unassembled WGS sequence"/>
</dbReference>
<evidence type="ECO:0000313" key="5">
    <source>
        <dbReference type="Proteomes" id="UP000309594"/>
    </source>
</evidence>
<dbReference type="Pfam" id="PF16391">
    <property type="entry name" value="DUF5000"/>
    <property type="match status" value="1"/>
</dbReference>
<dbReference type="AlphaFoldDB" id="A0A4U1G902"/>
<organism evidence="4 5">
    <name type="scientific">Pedobacter hiemivivus</name>
    <dbReference type="NCBI Taxonomy" id="2530454"/>
    <lineage>
        <taxon>Bacteria</taxon>
        <taxon>Pseudomonadati</taxon>
        <taxon>Bacteroidota</taxon>
        <taxon>Sphingobacteriia</taxon>
        <taxon>Sphingobacteriales</taxon>
        <taxon>Sphingobacteriaceae</taxon>
        <taxon>Pedobacter</taxon>
    </lineage>
</organism>
<evidence type="ECO:0000313" key="4">
    <source>
        <dbReference type="EMBL" id="TKC59133.1"/>
    </source>
</evidence>
<dbReference type="EMBL" id="SWDX01000006">
    <property type="protein sequence ID" value="TKC59133.1"/>
    <property type="molecule type" value="Genomic_DNA"/>
</dbReference>
<evidence type="ECO:0000259" key="3">
    <source>
        <dbReference type="Pfam" id="PF17166"/>
    </source>
</evidence>
<dbReference type="RefSeq" id="WP_136881007.1">
    <property type="nucleotide sequence ID" value="NZ_SWDX01000006.1"/>
</dbReference>